<keyword evidence="3" id="KW-0479">Metal-binding</keyword>
<comment type="similarity">
    <text evidence="1">Belongs to the cytochrome P450 family.</text>
</comment>
<evidence type="ECO:0000256" key="5">
    <source>
        <dbReference type="ARBA" id="ARBA00023004"/>
    </source>
</evidence>
<dbReference type="InterPro" id="IPR002397">
    <property type="entry name" value="Cyt_P450_B"/>
</dbReference>
<organism evidence="7 8">
    <name type="scientific">Iamia majanohamensis</name>
    <dbReference type="NCBI Taxonomy" id="467976"/>
    <lineage>
        <taxon>Bacteria</taxon>
        <taxon>Bacillati</taxon>
        <taxon>Actinomycetota</taxon>
        <taxon>Acidimicrobiia</taxon>
        <taxon>Acidimicrobiales</taxon>
        <taxon>Iamiaceae</taxon>
        <taxon>Iamia</taxon>
    </lineage>
</organism>
<evidence type="ECO:0000256" key="6">
    <source>
        <dbReference type="ARBA" id="ARBA00023033"/>
    </source>
</evidence>
<keyword evidence="6" id="KW-0503">Monooxygenase</keyword>
<sequence>MTDIDASHIDLLDLDRFTEGVPHEWFTWLRQNDPVHFHEEPDGPGFWVITRYDDVMACNRDAGTFSSAAARGGVVGLAERPASDDEAPSAAGNLMLFMDPPDHTRYRRLVNRGFTPRMIGRMEENIRGLTTTILDGVLPRGESDFVVDVAAELPLEVIAELIGVPHEDRHKIFDWSNRMIGADDPEYAVAQEALFEAQVEMFMYAQGLAEKHRQKPDDDIITALLSAEVDGESLSDMDFNLFFLLLSVAGNETTRNAISHGMNAFLENPDQYALLASDPERHIKGAVEEILRWASPVLYFRRNATRDLELRGRTIHEGDKISIWYISANRDEDHFDDPFTFDITRDPNPHIAFGGGGPHFCLGAQLARMEIQVLFEELVARVPRIEAVGPPDRLRSNFIGGIKHLPVRFAS</sequence>
<reference evidence="7" key="1">
    <citation type="submission" date="2023-01" db="EMBL/GenBank/DDBJ databases">
        <title>The diversity of Class Acidimicrobiia in South China Sea sediment environments and the proposal of Iamia marina sp. nov., a novel species of the genus Iamia.</title>
        <authorList>
            <person name="He Y."/>
            <person name="Tian X."/>
        </authorList>
    </citation>
    <scope>NUCLEOTIDE SEQUENCE</scope>
    <source>
        <strain evidence="7">DSM 19957</strain>
    </source>
</reference>
<dbReference type="GO" id="GO:0020037">
    <property type="term" value="F:heme binding"/>
    <property type="evidence" value="ECO:0007669"/>
    <property type="project" value="InterPro"/>
</dbReference>
<evidence type="ECO:0000313" key="8">
    <source>
        <dbReference type="Proteomes" id="UP001216390"/>
    </source>
</evidence>
<keyword evidence="4" id="KW-0560">Oxidoreductase</keyword>
<proteinExistence type="inferred from homology"/>
<dbReference type="GO" id="GO:0005506">
    <property type="term" value="F:iron ion binding"/>
    <property type="evidence" value="ECO:0007669"/>
    <property type="project" value="InterPro"/>
</dbReference>
<dbReference type="GO" id="GO:0008395">
    <property type="term" value="F:steroid hydroxylase activity"/>
    <property type="evidence" value="ECO:0007669"/>
    <property type="project" value="TreeGrafter"/>
</dbReference>
<dbReference type="EMBL" id="CP116942">
    <property type="protein sequence ID" value="WCO66139.1"/>
    <property type="molecule type" value="Genomic_DNA"/>
</dbReference>
<protein>
    <submittedName>
        <fullName evidence="7">Cytochrome P450</fullName>
    </submittedName>
</protein>
<dbReference type="InterPro" id="IPR001128">
    <property type="entry name" value="Cyt_P450"/>
</dbReference>
<name>A0AAE9Y4G3_9ACTN</name>
<evidence type="ECO:0000256" key="2">
    <source>
        <dbReference type="ARBA" id="ARBA00022617"/>
    </source>
</evidence>
<dbReference type="PRINTS" id="PR00359">
    <property type="entry name" value="BP450"/>
</dbReference>
<accession>A0AAE9Y4G3</accession>
<evidence type="ECO:0000256" key="1">
    <source>
        <dbReference type="ARBA" id="ARBA00010617"/>
    </source>
</evidence>
<dbReference type="Gene3D" id="1.10.630.10">
    <property type="entry name" value="Cytochrome P450"/>
    <property type="match status" value="1"/>
</dbReference>
<keyword evidence="5" id="KW-0408">Iron</keyword>
<dbReference type="PANTHER" id="PTHR46696:SF4">
    <property type="entry name" value="BIOTIN BIOSYNTHESIS CYTOCHROME P450"/>
    <property type="match status" value="1"/>
</dbReference>
<dbReference type="FunFam" id="1.10.630.10:FF:000018">
    <property type="entry name" value="Cytochrome P450 monooxygenase"/>
    <property type="match status" value="1"/>
</dbReference>
<dbReference type="CDD" id="cd11033">
    <property type="entry name" value="CYP142-like"/>
    <property type="match status" value="1"/>
</dbReference>
<dbReference type="AlphaFoldDB" id="A0AAE9Y4G3"/>
<dbReference type="PANTHER" id="PTHR46696">
    <property type="entry name" value="P450, PUTATIVE (EUROFUNG)-RELATED"/>
    <property type="match status" value="1"/>
</dbReference>
<gene>
    <name evidence="7" type="ORF">PO878_16685</name>
</gene>
<dbReference type="GO" id="GO:0006707">
    <property type="term" value="P:cholesterol catabolic process"/>
    <property type="evidence" value="ECO:0007669"/>
    <property type="project" value="TreeGrafter"/>
</dbReference>
<dbReference type="SUPFAM" id="SSF48264">
    <property type="entry name" value="Cytochrome P450"/>
    <property type="match status" value="1"/>
</dbReference>
<dbReference type="Pfam" id="PF00067">
    <property type="entry name" value="p450"/>
    <property type="match status" value="1"/>
</dbReference>
<dbReference type="GO" id="GO:0036199">
    <property type="term" value="F:cholest-4-en-3-one 26-monooxygenase activity"/>
    <property type="evidence" value="ECO:0007669"/>
    <property type="project" value="TreeGrafter"/>
</dbReference>
<keyword evidence="8" id="KW-1185">Reference proteome</keyword>
<evidence type="ECO:0000313" key="7">
    <source>
        <dbReference type="EMBL" id="WCO66139.1"/>
    </source>
</evidence>
<evidence type="ECO:0000256" key="3">
    <source>
        <dbReference type="ARBA" id="ARBA00022723"/>
    </source>
</evidence>
<evidence type="ECO:0000256" key="4">
    <source>
        <dbReference type="ARBA" id="ARBA00023002"/>
    </source>
</evidence>
<dbReference type="InterPro" id="IPR036396">
    <property type="entry name" value="Cyt_P450_sf"/>
</dbReference>
<dbReference type="KEGG" id="ima:PO878_16685"/>
<keyword evidence="2" id="KW-0349">Heme</keyword>
<dbReference type="Proteomes" id="UP001216390">
    <property type="component" value="Chromosome"/>
</dbReference>